<evidence type="ECO:0000313" key="4">
    <source>
        <dbReference type="EMBL" id="BBC77475.1"/>
    </source>
</evidence>
<protein>
    <submittedName>
        <fullName evidence="4">Ribosomal protein L23</fullName>
    </submittedName>
</protein>
<dbReference type="EMBL" id="AP018504">
    <property type="protein sequence ID" value="BBC77475.1"/>
    <property type="molecule type" value="Genomic_DNA"/>
</dbReference>
<sequence>MINFKIEKIRYPYVTSKVRQHIYGNQKKGRKYCFIVDSYLKKESIKTCLEKFFNVTITKINIINRPPKKKRIGKYYGYKKNHKKVIIQLKKNQNIKYFYDL</sequence>
<gene>
    <name evidence="4" type="primary">rpl23</name>
</gene>
<evidence type="ECO:0000256" key="2">
    <source>
        <dbReference type="ARBA" id="ARBA00022980"/>
    </source>
</evidence>
<dbReference type="InterPro" id="IPR012678">
    <property type="entry name" value="Ribosomal_uL23/eL15/eS24_sf"/>
</dbReference>
<dbReference type="Gene3D" id="3.30.70.330">
    <property type="match status" value="1"/>
</dbReference>
<dbReference type="InterPro" id="IPR013025">
    <property type="entry name" value="Ribosomal_uL23-like"/>
</dbReference>
<evidence type="ECO:0000256" key="1">
    <source>
        <dbReference type="ARBA" id="ARBA00006700"/>
    </source>
</evidence>
<dbReference type="AlphaFoldDB" id="A0A2Z5ZAV8"/>
<evidence type="ECO:0000256" key="3">
    <source>
        <dbReference type="ARBA" id="ARBA00023274"/>
    </source>
</evidence>
<organism evidence="4">
    <name type="scientific">Nitzschia sp. PL3-2</name>
    <dbReference type="NCBI Taxonomy" id="2083271"/>
    <lineage>
        <taxon>Eukaryota</taxon>
        <taxon>Sar</taxon>
        <taxon>Stramenopiles</taxon>
        <taxon>Ochrophyta</taxon>
        <taxon>Bacillariophyta</taxon>
        <taxon>Bacillariophyceae</taxon>
        <taxon>Bacillariophycidae</taxon>
        <taxon>Bacillariales</taxon>
        <taxon>Bacillariaceae</taxon>
        <taxon>Nitzschia</taxon>
    </lineage>
</organism>
<dbReference type="SUPFAM" id="SSF54189">
    <property type="entry name" value="Ribosomal proteins S24e, L23 and L15e"/>
    <property type="match status" value="1"/>
</dbReference>
<dbReference type="InterPro" id="IPR012677">
    <property type="entry name" value="Nucleotide-bd_a/b_plait_sf"/>
</dbReference>
<proteinExistence type="inferred from homology"/>
<geneLocation type="plastid" evidence="4"/>
<dbReference type="GO" id="GO:0006412">
    <property type="term" value="P:translation"/>
    <property type="evidence" value="ECO:0007669"/>
    <property type="project" value="InterPro"/>
</dbReference>
<dbReference type="GO" id="GO:0005840">
    <property type="term" value="C:ribosome"/>
    <property type="evidence" value="ECO:0007669"/>
    <property type="project" value="UniProtKB-KW"/>
</dbReference>
<reference evidence="4" key="1">
    <citation type="submission" date="2018-02" db="EMBL/GenBank/DDBJ databases">
        <title>Evolution and diversity of non-photosynthetic diatom plastid genomes.</title>
        <authorList>
            <person name="Kamikawa R."/>
            <person name="Ishii K."/>
        </authorList>
    </citation>
    <scope>NUCLEOTIDE SEQUENCE</scope>
    <source>
        <strain evidence="4">PL3-2</strain>
    </source>
</reference>
<dbReference type="HAMAP" id="MF_01369_B">
    <property type="entry name" value="Ribosomal_uL23_B"/>
    <property type="match status" value="1"/>
</dbReference>
<comment type="similarity">
    <text evidence="1">Belongs to the universal ribosomal protein uL23 family.</text>
</comment>
<accession>A0A2Z5ZAV8</accession>
<keyword evidence="2 4" id="KW-0689">Ribosomal protein</keyword>
<name>A0A2Z5ZAV8_9STRA</name>
<keyword evidence="4" id="KW-0934">Plastid</keyword>
<keyword evidence="3" id="KW-0687">Ribonucleoprotein</keyword>
<dbReference type="GO" id="GO:0003735">
    <property type="term" value="F:structural constituent of ribosome"/>
    <property type="evidence" value="ECO:0007669"/>
    <property type="project" value="InterPro"/>
</dbReference>
<dbReference type="Pfam" id="PF00276">
    <property type="entry name" value="Ribosomal_L23"/>
    <property type="match status" value="1"/>
</dbReference>
<dbReference type="GO" id="GO:1990904">
    <property type="term" value="C:ribonucleoprotein complex"/>
    <property type="evidence" value="ECO:0007669"/>
    <property type="project" value="UniProtKB-KW"/>
</dbReference>